<dbReference type="Proteomes" id="UP000006666">
    <property type="component" value="Chromosome"/>
</dbReference>
<name>C7NKC9_KYTSD</name>
<sequence>MTTTSVKPIAPSARPGDTAEPHDRYPTRTGDRPAVLERTDPVVVGGPDDGPFDGRELDHIETAGYAQVPELFSPVEINRMREELDVLSRDEHVLADERTITEAGSGQLRTVFEVHRSNELFRSVAHDPRLVARAEQVLGGPVTIHQSRVNFKPGFAGKEFSWHSDFETWHAEDGMPTPRAISVSIALTDNHTYNGPLMIMPGSHRHYVSCVGETPEDNYKSSLVMQGAGTPDQDVLTRMYERHGIDVLTGAAGGATWFDSNCMHASNGNITPAPRSNVFIVFTAADNQCGEPFAAPAPRPEFLGARREREILTTR</sequence>
<reference evidence="12 13" key="1">
    <citation type="journal article" date="2009" name="Stand. Genomic Sci.">
        <title>Complete genome sequence of Kytococcus sedentarius type strain (541).</title>
        <authorList>
            <person name="Sims D."/>
            <person name="Brettin T."/>
            <person name="Detter J.C."/>
            <person name="Han C."/>
            <person name="Lapidus A."/>
            <person name="Copeland A."/>
            <person name="Glavina Del Rio T."/>
            <person name="Nolan M."/>
            <person name="Chen F."/>
            <person name="Lucas S."/>
            <person name="Tice H."/>
            <person name="Cheng J.F."/>
            <person name="Bruce D."/>
            <person name="Goodwin L."/>
            <person name="Pitluck S."/>
            <person name="Ovchinnikova G."/>
            <person name="Pati A."/>
            <person name="Ivanova N."/>
            <person name="Mavrommatis K."/>
            <person name="Chen A."/>
            <person name="Palaniappan K."/>
            <person name="D'haeseleer P."/>
            <person name="Chain P."/>
            <person name="Bristow J."/>
            <person name="Eisen J.A."/>
            <person name="Markowitz V."/>
            <person name="Hugenholtz P."/>
            <person name="Schneider S."/>
            <person name="Goker M."/>
            <person name="Pukall R."/>
            <person name="Kyrpides N.C."/>
            <person name="Klenk H.P."/>
        </authorList>
    </citation>
    <scope>NUCLEOTIDE SEQUENCE [LARGE SCALE GENOMIC DNA]</scope>
    <source>
        <strain evidence="13">ATCC 14392 / DSM 20547 / JCM 11482 / CCUG 33030 / NBRC 15357 / NCTC 11040 / CCM 314 / 541</strain>
    </source>
</reference>
<evidence type="ECO:0000256" key="9">
    <source>
        <dbReference type="ARBA" id="ARBA00049228"/>
    </source>
</evidence>
<dbReference type="Pfam" id="PF05721">
    <property type="entry name" value="PhyH"/>
    <property type="match status" value="1"/>
</dbReference>
<dbReference type="InterPro" id="IPR008775">
    <property type="entry name" value="Phytyl_CoA_dOase-like"/>
</dbReference>
<evidence type="ECO:0000256" key="11">
    <source>
        <dbReference type="SAM" id="MobiDB-lite"/>
    </source>
</evidence>
<evidence type="ECO:0000256" key="6">
    <source>
        <dbReference type="ARBA" id="ARBA00022964"/>
    </source>
</evidence>
<keyword evidence="6" id="KW-0223">Dioxygenase</keyword>
<dbReference type="SUPFAM" id="SSF51197">
    <property type="entry name" value="Clavaminate synthase-like"/>
    <property type="match status" value="1"/>
</dbReference>
<dbReference type="InterPro" id="IPR012774">
    <property type="entry name" value="EctD"/>
</dbReference>
<dbReference type="EMBL" id="CP001686">
    <property type="protein sequence ID" value="ACV06967.1"/>
    <property type="molecule type" value="Genomic_DNA"/>
</dbReference>
<evidence type="ECO:0000256" key="2">
    <source>
        <dbReference type="ARBA" id="ARBA00004063"/>
    </source>
</evidence>
<evidence type="ECO:0000256" key="4">
    <source>
        <dbReference type="ARBA" id="ARBA00011738"/>
    </source>
</evidence>
<dbReference type="PANTHER" id="PTHR20883:SF48">
    <property type="entry name" value="ECTOINE DIOXYGENASE"/>
    <property type="match status" value="1"/>
</dbReference>
<dbReference type="STRING" id="478801.Ksed_19670"/>
<evidence type="ECO:0000313" key="12">
    <source>
        <dbReference type="EMBL" id="ACV06967.1"/>
    </source>
</evidence>
<comment type="function">
    <text evidence="2">Involved in the biosynthesis of 5-hydroxyectoine, called compatible solute, which helps organisms to survive extreme osmotic stress by acting as a highly soluble organic osmolyte. Catalyzes the 2-oxoglutarate-dependent selective hydroxylation of L-ectoine to yield (4S,5S)-5-hydroxyectoine.</text>
</comment>
<gene>
    <name evidence="12" type="ordered locus">Ksed_19670</name>
</gene>
<comment type="catalytic activity">
    <reaction evidence="9">
        <text>L-ectoine + 2-oxoglutarate + O2 = 5-hydroxyectoine + succinate + CO2</text>
        <dbReference type="Rhea" id="RHEA:45740"/>
        <dbReference type="ChEBI" id="CHEBI:15379"/>
        <dbReference type="ChEBI" id="CHEBI:16526"/>
        <dbReference type="ChEBI" id="CHEBI:16810"/>
        <dbReference type="ChEBI" id="CHEBI:30031"/>
        <dbReference type="ChEBI" id="CHEBI:58515"/>
        <dbReference type="ChEBI" id="CHEBI:85413"/>
        <dbReference type="EC" id="1.14.11.55"/>
    </reaction>
</comment>
<evidence type="ECO:0000256" key="8">
    <source>
        <dbReference type="ARBA" id="ARBA00023004"/>
    </source>
</evidence>
<evidence type="ECO:0000256" key="10">
    <source>
        <dbReference type="NCBIfam" id="TIGR02408"/>
    </source>
</evidence>
<dbReference type="eggNOG" id="COG5285">
    <property type="taxonomic scope" value="Bacteria"/>
</dbReference>
<keyword evidence="13" id="KW-1185">Reference proteome</keyword>
<feature type="compositionally biased region" description="Basic and acidic residues" evidence="11">
    <location>
        <begin position="17"/>
        <end position="40"/>
    </location>
</feature>
<dbReference type="RefSeq" id="WP_015779907.1">
    <property type="nucleotide sequence ID" value="NC_013169.1"/>
</dbReference>
<dbReference type="KEGG" id="kse:Ksed_19670"/>
<keyword evidence="5" id="KW-0479">Metal-binding</keyword>
<accession>C7NKC9</accession>
<evidence type="ECO:0000256" key="3">
    <source>
        <dbReference type="ARBA" id="ARBA00007851"/>
    </source>
</evidence>
<evidence type="ECO:0000256" key="7">
    <source>
        <dbReference type="ARBA" id="ARBA00023002"/>
    </source>
</evidence>
<dbReference type="PANTHER" id="PTHR20883">
    <property type="entry name" value="PHYTANOYL-COA DIOXYGENASE DOMAIN CONTAINING 1"/>
    <property type="match status" value="1"/>
</dbReference>
<dbReference type="GO" id="GO:0016706">
    <property type="term" value="F:2-oxoglutarate-dependent dioxygenase activity"/>
    <property type="evidence" value="ECO:0007669"/>
    <property type="project" value="InterPro"/>
</dbReference>
<protein>
    <recommendedName>
        <fullName evidence="10">Ectoine hydroxylase</fullName>
        <ecNumber evidence="10">1.14.11.55</ecNumber>
    </recommendedName>
</protein>
<comment type="similarity">
    <text evidence="3">Belongs to the PhyH family. EctD subfamily.</text>
</comment>
<evidence type="ECO:0000256" key="5">
    <source>
        <dbReference type="ARBA" id="ARBA00022723"/>
    </source>
</evidence>
<dbReference type="HOGENOM" id="CLU_048953_5_0_11"/>
<comment type="cofactor">
    <cofactor evidence="1">
        <name>Fe(2+)</name>
        <dbReference type="ChEBI" id="CHEBI:29033"/>
    </cofactor>
</comment>
<evidence type="ECO:0000313" key="13">
    <source>
        <dbReference type="Proteomes" id="UP000006666"/>
    </source>
</evidence>
<feature type="region of interest" description="Disordered" evidence="11">
    <location>
        <begin position="1"/>
        <end position="49"/>
    </location>
</feature>
<keyword evidence="7" id="KW-0560">Oxidoreductase</keyword>
<dbReference type="GO" id="GO:0005506">
    <property type="term" value="F:iron ion binding"/>
    <property type="evidence" value="ECO:0007669"/>
    <property type="project" value="UniProtKB-ARBA"/>
</dbReference>
<proteinExistence type="inferred from homology"/>
<comment type="subunit">
    <text evidence="4">Homodimer.</text>
</comment>
<organism evidence="12 13">
    <name type="scientific">Kytococcus sedentarius (strain ATCC 14392 / DSM 20547 / JCM 11482 / CCUG 33030 / NBRC 15357 / NCTC 11040 / CCM 314 / 541)</name>
    <name type="common">Micrococcus sedentarius</name>
    <dbReference type="NCBI Taxonomy" id="478801"/>
    <lineage>
        <taxon>Bacteria</taxon>
        <taxon>Bacillati</taxon>
        <taxon>Actinomycetota</taxon>
        <taxon>Actinomycetes</taxon>
        <taxon>Micrococcales</taxon>
        <taxon>Kytococcaceae</taxon>
        <taxon>Kytococcus</taxon>
    </lineage>
</organism>
<dbReference type="EC" id="1.14.11.55" evidence="10"/>
<dbReference type="Gene3D" id="2.60.120.620">
    <property type="entry name" value="q2cbj1_9rhob like domain"/>
    <property type="match status" value="1"/>
</dbReference>
<dbReference type="NCBIfam" id="TIGR02408">
    <property type="entry name" value="ectoine_ThpD"/>
    <property type="match status" value="1"/>
</dbReference>
<dbReference type="AlphaFoldDB" id="C7NKC9"/>
<keyword evidence="8" id="KW-0408">Iron</keyword>
<evidence type="ECO:0000256" key="1">
    <source>
        <dbReference type="ARBA" id="ARBA00001954"/>
    </source>
</evidence>